<dbReference type="OMA" id="CVEYYRD"/>
<dbReference type="EMBL" id="CM035425">
    <property type="protein sequence ID" value="KAH7331224.1"/>
    <property type="molecule type" value="Genomic_DNA"/>
</dbReference>
<dbReference type="AlphaFoldDB" id="A0A8T2SGZ5"/>
<protein>
    <recommendedName>
        <fullName evidence="1">Trafficking protein particle complex subunit 11 domain-containing protein</fullName>
    </recommendedName>
</protein>
<name>A0A8T2SGZ5_CERRI</name>
<dbReference type="PANTHER" id="PTHR14374">
    <property type="entry name" value="FOIE GRAS"/>
    <property type="match status" value="1"/>
</dbReference>
<dbReference type="OrthoDB" id="6278596at2759"/>
<keyword evidence="3" id="KW-1185">Reference proteome</keyword>
<reference evidence="2" key="1">
    <citation type="submission" date="2021-08" db="EMBL/GenBank/DDBJ databases">
        <title>WGS assembly of Ceratopteris richardii.</title>
        <authorList>
            <person name="Marchant D.B."/>
            <person name="Chen G."/>
            <person name="Jenkins J."/>
            <person name="Shu S."/>
            <person name="Leebens-Mack J."/>
            <person name="Grimwood J."/>
            <person name="Schmutz J."/>
            <person name="Soltis P."/>
            <person name="Soltis D."/>
            <person name="Chen Z.-H."/>
        </authorList>
    </citation>
    <scope>NUCLEOTIDE SEQUENCE</scope>
    <source>
        <strain evidence="2">Whitten #5841</strain>
        <tissue evidence="2">Leaf</tissue>
    </source>
</reference>
<dbReference type="Pfam" id="PF11817">
    <property type="entry name" value="Foie-gras_1"/>
    <property type="match status" value="1"/>
</dbReference>
<feature type="domain" description="Trafficking protein particle complex subunit 11" evidence="1">
    <location>
        <begin position="117"/>
        <end position="386"/>
    </location>
</feature>
<dbReference type="PANTHER" id="PTHR14374:SF0">
    <property type="entry name" value="TRAFFICKING PROTEIN PARTICLE COMPLEX SUBUNIT 11"/>
    <property type="match status" value="1"/>
</dbReference>
<evidence type="ECO:0000313" key="3">
    <source>
        <dbReference type="Proteomes" id="UP000825935"/>
    </source>
</evidence>
<dbReference type="Proteomes" id="UP000825935">
    <property type="component" value="Chromosome 20"/>
</dbReference>
<dbReference type="InterPro" id="IPR021773">
    <property type="entry name" value="TPC11"/>
</dbReference>
<comment type="caution">
    <text evidence="2">The sequence shown here is derived from an EMBL/GenBank/DDBJ whole genome shotgun (WGS) entry which is preliminary data.</text>
</comment>
<organism evidence="2 3">
    <name type="scientific">Ceratopteris richardii</name>
    <name type="common">Triangle waterfern</name>
    <dbReference type="NCBI Taxonomy" id="49495"/>
    <lineage>
        <taxon>Eukaryota</taxon>
        <taxon>Viridiplantae</taxon>
        <taxon>Streptophyta</taxon>
        <taxon>Embryophyta</taxon>
        <taxon>Tracheophyta</taxon>
        <taxon>Polypodiopsida</taxon>
        <taxon>Polypodiidae</taxon>
        <taxon>Polypodiales</taxon>
        <taxon>Pteridineae</taxon>
        <taxon>Pteridaceae</taxon>
        <taxon>Parkerioideae</taxon>
        <taxon>Ceratopteris</taxon>
    </lineage>
</organism>
<accession>A0A8T2SGZ5</accession>
<evidence type="ECO:0000259" key="1">
    <source>
        <dbReference type="Pfam" id="PF11817"/>
    </source>
</evidence>
<gene>
    <name evidence="2" type="ORF">KP509_20G020700</name>
</gene>
<sequence>MEERILTLRKRTEVDAKCFLTFVSHPPELKRSLARLGNILNELITVYYKEEGRTIKLRLEKKPFSSNELNIRYNFKAAVYAEFRRDWSEALKYYESAYTLLQEVVNTPVEVQPLQHLVELKTVAEQLHFKVSTLLLHGGKEGEAVKWFRQHMRFYKPLVGPTEGSFLHWAWVSKQFVVFGSLLQDSLASVSEAKSGSNTLPETQVTGRELHPSYYYQLAAHYMIQRRQSSQTISSTYGAIHEDVLGRPEETSPPLYVGQSSRICPPGAKGDARCPTDEEYMLHAVIEERLFPHSVITINLFKRAYELYKNIQAGRMGYFVACEMGREYFNARDYANAKQLFDSVAGMYRQEAWVSLLWTVLGFLRECARQMDHLREYIDYSLEMAALPPVFTGHKVDTFGFNQHGPAGPLCQSQRERISTEVIGLLRGEQTVLPSKDGQNGLTVVDSDPVCVNIDMASPLRAVFTACVAFHESTVKPGHKTLLTLSLFTRLPQRIDFQELEICFNQPKCNVILVKDAHEVSKDGFEVKTGFDLHLEPNKWTRFSFNLIPGQSGKLECLSVTAHLGALASIRCQVESPASREDVFYWKLEPQLEMMPLKDSALSNYGQKTIQIEDQDPVVDLVLETVVSPALVNELFPVVISVMPKGHPVHGGEIKFAITEASTALALTSPSLIPSVSLDTSSVELLIVIPSDDMDESLKSFSGILQVPEIATDGSFSTHIYMRWKKAMAVTLFATFSYQIEPMSASDSGYPSHSFIHRELQLQCEDPFTLSYRHMSPFRRGALLLGNLKRSADTEMDRACVPVDEITTLILTLENSSSVNLELISITVNDTNESLCLVRAEHTINGKVNNVSSLLPANQKSDFCCEPETEDVPTIRCGEIYSCLFYIQPLVESAALSIASICIKWRRLVDKNTKPSVDRMLLNSSSTSVTSMLSSLPSLQVEKPVMLAIFDSPPHAVLGVPIDICLKLQNLTSLPQEIDFSIIDSAGFILSGAHCSTVHLLPHAKDVVSCKLVPIASGPQQLPQFNLISKRYNAGFQQSSSSIQIFVFPSSMLAKNYNFLPS</sequence>
<proteinExistence type="predicted"/>
<evidence type="ECO:0000313" key="2">
    <source>
        <dbReference type="EMBL" id="KAH7331224.1"/>
    </source>
</evidence>
<dbReference type="EMBL" id="CM035425">
    <property type="protein sequence ID" value="KAH7331227.1"/>
    <property type="molecule type" value="Genomic_DNA"/>
</dbReference>